<feature type="region of interest" description="Disordered" evidence="1">
    <location>
        <begin position="325"/>
        <end position="346"/>
    </location>
</feature>
<evidence type="ECO:0000256" key="1">
    <source>
        <dbReference type="SAM" id="MobiDB-lite"/>
    </source>
</evidence>
<feature type="compositionally biased region" description="Basic residues" evidence="1">
    <location>
        <begin position="241"/>
        <end position="266"/>
    </location>
</feature>
<dbReference type="GO" id="GO:0042393">
    <property type="term" value="F:histone binding"/>
    <property type="evidence" value="ECO:0007669"/>
    <property type="project" value="InterPro"/>
</dbReference>
<feature type="region of interest" description="Disordered" evidence="1">
    <location>
        <begin position="138"/>
        <end position="187"/>
    </location>
</feature>
<dbReference type="GO" id="GO:0005634">
    <property type="term" value="C:nucleus"/>
    <property type="evidence" value="ECO:0007669"/>
    <property type="project" value="InterPro"/>
</dbReference>
<feature type="region of interest" description="Disordered" evidence="1">
    <location>
        <begin position="1"/>
        <end position="26"/>
    </location>
</feature>
<feature type="region of interest" description="Disordered" evidence="1">
    <location>
        <begin position="222"/>
        <end position="297"/>
    </location>
</feature>
<proteinExistence type="predicted"/>
<evidence type="ECO:0000313" key="2">
    <source>
        <dbReference type="EMBL" id="EEQ34766.1"/>
    </source>
</evidence>
<evidence type="ECO:0008006" key="4">
    <source>
        <dbReference type="Google" id="ProtNLM"/>
    </source>
</evidence>
<dbReference type="InterPro" id="IPR009072">
    <property type="entry name" value="Histone-fold"/>
</dbReference>
<keyword evidence="3" id="KW-1185">Reference proteome</keyword>
<dbReference type="InterPro" id="IPR018465">
    <property type="entry name" value="Scm3/HJURP"/>
</dbReference>
<feature type="compositionally biased region" description="Acidic residues" evidence="1">
    <location>
        <begin position="92"/>
        <end position="103"/>
    </location>
</feature>
<dbReference type="HOGENOM" id="CLU_696343_0_0_1"/>
<dbReference type="VEuPathDB" id="FungiDB:MCYG_07585"/>
<organism evidence="2 3">
    <name type="scientific">Arthroderma otae (strain ATCC MYA-4605 / CBS 113480)</name>
    <name type="common">Microsporum canis</name>
    <dbReference type="NCBI Taxonomy" id="554155"/>
    <lineage>
        <taxon>Eukaryota</taxon>
        <taxon>Fungi</taxon>
        <taxon>Dikarya</taxon>
        <taxon>Ascomycota</taxon>
        <taxon>Pezizomycotina</taxon>
        <taxon>Eurotiomycetes</taxon>
        <taxon>Eurotiomycetidae</taxon>
        <taxon>Onygenales</taxon>
        <taxon>Arthrodermataceae</taxon>
        <taxon>Microsporum</taxon>
    </lineage>
</organism>
<feature type="compositionally biased region" description="Basic residues" evidence="1">
    <location>
        <begin position="1"/>
        <end position="10"/>
    </location>
</feature>
<dbReference type="Proteomes" id="UP000002035">
    <property type="component" value="Unassembled WGS sequence"/>
</dbReference>
<feature type="compositionally biased region" description="Basic and acidic residues" evidence="1">
    <location>
        <begin position="77"/>
        <end position="91"/>
    </location>
</feature>
<dbReference type="Gene3D" id="1.10.20.10">
    <property type="entry name" value="Histone, subunit A"/>
    <property type="match status" value="1"/>
</dbReference>
<name>C5FZ18_ARTOC</name>
<dbReference type="AlphaFoldDB" id="C5FZ18"/>
<dbReference type="PANTHER" id="PTHR15992">
    <property type="entry name" value="HOLLIDAY JUNCTION RECOGNITION PROTEIN"/>
    <property type="match status" value="1"/>
</dbReference>
<feature type="region of interest" description="Disordered" evidence="1">
    <location>
        <begin position="77"/>
        <end position="119"/>
    </location>
</feature>
<dbReference type="Pfam" id="PF10384">
    <property type="entry name" value="Scm3"/>
    <property type="match status" value="1"/>
</dbReference>
<evidence type="ECO:0000313" key="3">
    <source>
        <dbReference type="Proteomes" id="UP000002035"/>
    </source>
</evidence>
<dbReference type="OrthoDB" id="2420608at2759"/>
<dbReference type="PANTHER" id="PTHR15992:SF5">
    <property type="entry name" value="HOLLIDAY JUNCTION RECOGNITION PROTEIN"/>
    <property type="match status" value="1"/>
</dbReference>
<dbReference type="GeneID" id="9230466"/>
<dbReference type="RefSeq" id="XP_002843802.1">
    <property type="nucleotide sequence ID" value="XM_002843756.1"/>
</dbReference>
<gene>
    <name evidence="2" type="ORF">MCYG_07585</name>
</gene>
<reference evidence="3" key="1">
    <citation type="journal article" date="2012" name="MBio">
        <title>Comparative genome analysis of Trichophyton rubrum and related dermatophytes reveals candidate genes involved in infection.</title>
        <authorList>
            <person name="Martinez D.A."/>
            <person name="Oliver B.G."/>
            <person name="Graeser Y."/>
            <person name="Goldberg J.M."/>
            <person name="Li W."/>
            <person name="Martinez-Rossi N.M."/>
            <person name="Monod M."/>
            <person name="Shelest E."/>
            <person name="Barton R.C."/>
            <person name="Birch E."/>
            <person name="Brakhage A.A."/>
            <person name="Chen Z."/>
            <person name="Gurr S.J."/>
            <person name="Heiman D."/>
            <person name="Heitman J."/>
            <person name="Kosti I."/>
            <person name="Rossi A."/>
            <person name="Saif S."/>
            <person name="Samalova M."/>
            <person name="Saunders C.W."/>
            <person name="Shea T."/>
            <person name="Summerbell R.C."/>
            <person name="Xu J."/>
            <person name="Young S."/>
            <person name="Zeng Q."/>
            <person name="Birren B.W."/>
            <person name="Cuomo C.A."/>
            <person name="White T.C."/>
        </authorList>
    </citation>
    <scope>NUCLEOTIDE SEQUENCE [LARGE SCALE GENOMIC DNA]</scope>
    <source>
        <strain evidence="3">ATCC MYA-4605 / CBS 113480</strain>
    </source>
</reference>
<dbReference type="GO" id="GO:0046982">
    <property type="term" value="F:protein heterodimerization activity"/>
    <property type="evidence" value="ECO:0007669"/>
    <property type="project" value="InterPro"/>
</dbReference>
<dbReference type="EMBL" id="DS995707">
    <property type="protein sequence ID" value="EEQ34766.1"/>
    <property type="molecule type" value="Genomic_DNA"/>
</dbReference>
<accession>C5FZ18</accession>
<dbReference type="eggNOG" id="ENOG502SCHT">
    <property type="taxonomic scope" value="Eukaryota"/>
</dbReference>
<protein>
    <recommendedName>
        <fullName evidence="4">Myb-like DNA-binding domain-containing protein</fullName>
    </recommendedName>
</protein>
<sequence length="396" mass="43708">MSSPPSKRRRIDGQFSPNERLSQDFDVNEARKANDLRLKSRFESIFEKYGKDFSSVGDEIDLAKGTIVVDNGHLTEMGDERDVGRGLWDDFHPEDDSEGDEDAPSQNAAPLPETMGDSETGSAFFQEWVMQDDYNVMPEKEDQPAKGDTANPRSAANLETGMTATSTTSPPKTIKSGTLQGHETTEDHENLQLPNDCLWDAPPLPATALSAGLEDMATATTRFIERTPSPDNTGSIWAAPRSRRRRIPHINKPKSPPKKTPMRKSKTASNDSDSDSDDPIQNRTPIFSTPRRPVNVLPIPPPDDSILRTLIIPANVYIPPPEEPISTIEDNGNNDATSDEQETVSKVNMDTPSITRKINPVTPSNPQCTPYPSHVVTTAREDEVLGTPLKILHHKK</sequence>
<feature type="compositionally biased region" description="Low complexity" evidence="1">
    <location>
        <begin position="163"/>
        <end position="178"/>
    </location>
</feature>